<feature type="domain" description="ATPase AAA-type core" evidence="1">
    <location>
        <begin position="11"/>
        <end position="80"/>
    </location>
</feature>
<organism evidence="3 4">
    <name type="scientific">Lachnellula cervina</name>
    <dbReference type="NCBI Taxonomy" id="1316786"/>
    <lineage>
        <taxon>Eukaryota</taxon>
        <taxon>Fungi</taxon>
        <taxon>Dikarya</taxon>
        <taxon>Ascomycota</taxon>
        <taxon>Pezizomycotina</taxon>
        <taxon>Leotiomycetes</taxon>
        <taxon>Helotiales</taxon>
        <taxon>Lachnaceae</taxon>
        <taxon>Lachnellula</taxon>
    </lineage>
</organism>
<comment type="caution">
    <text evidence="3">The sequence shown here is derived from an EMBL/GenBank/DDBJ whole genome shotgun (WGS) entry which is preliminary data.</text>
</comment>
<reference evidence="3 4" key="1">
    <citation type="submission" date="2018-05" db="EMBL/GenBank/DDBJ databases">
        <title>Whole genome sequencing for identification of molecular markers to develop diagnostic detection tools for the regulated plant pathogen Lachnellula willkommii.</title>
        <authorList>
            <person name="Giroux E."/>
            <person name="Bilodeau G."/>
        </authorList>
    </citation>
    <scope>NUCLEOTIDE SEQUENCE [LARGE SCALE GENOMIC DNA]</scope>
    <source>
        <strain evidence="3 4">CBS 625.97</strain>
    </source>
</reference>
<name>A0A7D8YRP0_9HELO</name>
<gene>
    <name evidence="3" type="ORF">LCER1_G009393</name>
</gene>
<dbReference type="OrthoDB" id="10042665at2759"/>
<evidence type="ECO:0000313" key="3">
    <source>
        <dbReference type="EMBL" id="TVY40122.1"/>
    </source>
</evidence>
<dbReference type="Pfam" id="PF00004">
    <property type="entry name" value="AAA"/>
    <property type="match status" value="1"/>
</dbReference>
<dbReference type="InterPro" id="IPR027417">
    <property type="entry name" value="P-loop_NTPase"/>
</dbReference>
<dbReference type="GO" id="GO:0016887">
    <property type="term" value="F:ATP hydrolysis activity"/>
    <property type="evidence" value="ECO:0007669"/>
    <property type="project" value="InterPro"/>
</dbReference>
<dbReference type="Gene3D" id="3.40.50.300">
    <property type="entry name" value="P-loop containing nucleotide triphosphate hydrolases"/>
    <property type="match status" value="1"/>
</dbReference>
<dbReference type="PANTHER" id="PTHR46411">
    <property type="entry name" value="FAMILY ATPASE, PUTATIVE-RELATED"/>
    <property type="match status" value="1"/>
</dbReference>
<evidence type="ECO:0000313" key="4">
    <source>
        <dbReference type="Proteomes" id="UP000481288"/>
    </source>
</evidence>
<proteinExistence type="predicted"/>
<dbReference type="InterPro" id="IPR003959">
    <property type="entry name" value="ATPase_AAA_core"/>
</dbReference>
<dbReference type="AlphaFoldDB" id="A0A7D8YRP0"/>
<dbReference type="InterPro" id="IPR056599">
    <property type="entry name" value="AAA_lid_fung"/>
</dbReference>
<sequence>MEVEINFKNWMRLARRWGAILLIDEADVYLEERNTQGFERNSLVSVFLRNLEYYQGILFLTTNRVGVFDEAFTSRIHITMWYPGFNDDRRIKVWKAMIAKLTRERKDIRIPYDLNKYFEKDEDLKNVEWNGREIRNGECLASLRIRCRTNETSAFQTTVALAEFQAREEESIEIELKIDYLDQVVKMSKRFKDYLSTMPDGNVAKKALRYGKRNDEFSST</sequence>
<protein>
    <submittedName>
        <fullName evidence="3">Uncharacterized protein</fullName>
    </submittedName>
</protein>
<dbReference type="PANTHER" id="PTHR46411:SF4">
    <property type="entry name" value="AAA+ ATPASE DOMAIN-CONTAINING PROTEIN"/>
    <property type="match status" value="1"/>
</dbReference>
<dbReference type="GO" id="GO:0005524">
    <property type="term" value="F:ATP binding"/>
    <property type="evidence" value="ECO:0007669"/>
    <property type="project" value="InterPro"/>
</dbReference>
<dbReference type="EMBL" id="QGMG01002102">
    <property type="protein sequence ID" value="TVY40122.1"/>
    <property type="molecule type" value="Genomic_DNA"/>
</dbReference>
<evidence type="ECO:0000259" key="2">
    <source>
        <dbReference type="Pfam" id="PF23232"/>
    </source>
</evidence>
<dbReference type="Pfam" id="PF23232">
    <property type="entry name" value="AAA_lid_13"/>
    <property type="match status" value="1"/>
</dbReference>
<evidence type="ECO:0000259" key="1">
    <source>
        <dbReference type="Pfam" id="PF00004"/>
    </source>
</evidence>
<dbReference type="Proteomes" id="UP000481288">
    <property type="component" value="Unassembled WGS sequence"/>
</dbReference>
<keyword evidence="4" id="KW-1185">Reference proteome</keyword>
<accession>A0A7D8YRP0</accession>
<feature type="domain" description="AAA+ ATPase lid" evidence="2">
    <location>
        <begin position="85"/>
        <end position="199"/>
    </location>
</feature>
<dbReference type="SUPFAM" id="SSF52540">
    <property type="entry name" value="P-loop containing nucleoside triphosphate hydrolases"/>
    <property type="match status" value="1"/>
</dbReference>